<evidence type="ECO:0000256" key="1">
    <source>
        <dbReference type="ARBA" id="ARBA00000707"/>
    </source>
</evidence>
<sequence>MFSLTGVPPERQNVMMPGGILGDVNYEGIKLRNGATIMLMGSAEEIPPSLLSTSNAPIEKAEVHERKLRMPIGIVNLGNTCYMNGTLQLLFSIPEVRDALAIVDPSRLPASMNENSKALFATTASNAPGGQLDPTLATTSLGMPVYQQQDANECWTEIVRILQRVTIDSGALQSKPVNFVLFYLCLSKHTWVGNFNF</sequence>
<keyword evidence="3" id="KW-0645">Protease</keyword>
<evidence type="ECO:0000313" key="8">
    <source>
        <dbReference type="EMBL" id="VDN23219.1"/>
    </source>
</evidence>
<protein>
    <recommendedName>
        <fullName evidence="2">ubiquitinyl hydrolase 1</fullName>
        <ecNumber evidence="2">3.4.19.12</ecNumber>
    </recommendedName>
</protein>
<dbReference type="InterPro" id="IPR038765">
    <property type="entry name" value="Papain-like_cys_pep_sf"/>
</dbReference>
<comment type="catalytic activity">
    <reaction evidence="1">
        <text>Thiol-dependent hydrolysis of ester, thioester, amide, peptide and isopeptide bonds formed by the C-terminal Gly of ubiquitin (a 76-residue protein attached to proteins as an intracellular targeting signal).</text>
        <dbReference type="EC" id="3.4.19.12"/>
    </reaction>
</comment>
<keyword evidence="5" id="KW-0378">Hydrolase</keyword>
<organism evidence="8 9">
    <name type="scientific">Dibothriocephalus latus</name>
    <name type="common">Fish tapeworm</name>
    <name type="synonym">Diphyllobothrium latum</name>
    <dbReference type="NCBI Taxonomy" id="60516"/>
    <lineage>
        <taxon>Eukaryota</taxon>
        <taxon>Metazoa</taxon>
        <taxon>Spiralia</taxon>
        <taxon>Lophotrochozoa</taxon>
        <taxon>Platyhelminthes</taxon>
        <taxon>Cestoda</taxon>
        <taxon>Eucestoda</taxon>
        <taxon>Diphyllobothriidea</taxon>
        <taxon>Diphyllobothriidae</taxon>
        <taxon>Dibothriocephalus</taxon>
    </lineage>
</organism>
<dbReference type="InterPro" id="IPR028889">
    <property type="entry name" value="USP"/>
</dbReference>
<evidence type="ECO:0000256" key="2">
    <source>
        <dbReference type="ARBA" id="ARBA00012759"/>
    </source>
</evidence>
<dbReference type="InterPro" id="IPR001394">
    <property type="entry name" value="Peptidase_C19_UCH"/>
</dbReference>
<evidence type="ECO:0000256" key="6">
    <source>
        <dbReference type="ARBA" id="ARBA00022807"/>
    </source>
</evidence>
<dbReference type="InterPro" id="IPR044635">
    <property type="entry name" value="UBP14-like"/>
</dbReference>
<dbReference type="OrthoDB" id="333239at2759"/>
<dbReference type="Gene3D" id="3.10.20.90">
    <property type="entry name" value="Phosphatidylinositol 3-kinase Catalytic Subunit, Chain A, domain 1"/>
    <property type="match status" value="1"/>
</dbReference>
<proteinExistence type="predicted"/>
<evidence type="ECO:0000259" key="7">
    <source>
        <dbReference type="PROSITE" id="PS50235"/>
    </source>
</evidence>
<dbReference type="SUPFAM" id="SSF54001">
    <property type="entry name" value="Cysteine proteinases"/>
    <property type="match status" value="1"/>
</dbReference>
<keyword evidence="9" id="KW-1185">Reference proteome</keyword>
<dbReference type="InterPro" id="IPR029071">
    <property type="entry name" value="Ubiquitin-like_domsf"/>
</dbReference>
<keyword evidence="6" id="KW-0788">Thiol protease</keyword>
<keyword evidence="4" id="KW-0833">Ubl conjugation pathway</keyword>
<dbReference type="Pfam" id="PF00443">
    <property type="entry name" value="UCH"/>
    <property type="match status" value="1"/>
</dbReference>
<evidence type="ECO:0000256" key="4">
    <source>
        <dbReference type="ARBA" id="ARBA00022786"/>
    </source>
</evidence>
<dbReference type="EMBL" id="UYRU01073268">
    <property type="protein sequence ID" value="VDN23219.1"/>
    <property type="molecule type" value="Genomic_DNA"/>
</dbReference>
<dbReference type="GO" id="GO:0043161">
    <property type="term" value="P:proteasome-mediated ubiquitin-dependent protein catabolic process"/>
    <property type="evidence" value="ECO:0007669"/>
    <property type="project" value="InterPro"/>
</dbReference>
<dbReference type="PANTHER" id="PTHR43982:SF1">
    <property type="entry name" value="UBIQUITIN CARBOXYL-TERMINAL HYDROLASE 14"/>
    <property type="match status" value="1"/>
</dbReference>
<name>A0A3P7PWK7_DIBLA</name>
<feature type="domain" description="USP" evidence="7">
    <location>
        <begin position="72"/>
        <end position="197"/>
    </location>
</feature>
<reference evidence="8 9" key="1">
    <citation type="submission" date="2018-11" db="EMBL/GenBank/DDBJ databases">
        <authorList>
            <consortium name="Pathogen Informatics"/>
        </authorList>
    </citation>
    <scope>NUCLEOTIDE SEQUENCE [LARGE SCALE GENOMIC DNA]</scope>
</reference>
<dbReference type="GO" id="GO:0061136">
    <property type="term" value="P:regulation of proteasomal protein catabolic process"/>
    <property type="evidence" value="ECO:0007669"/>
    <property type="project" value="TreeGrafter"/>
</dbReference>
<dbReference type="Proteomes" id="UP000281553">
    <property type="component" value="Unassembled WGS sequence"/>
</dbReference>
<dbReference type="PROSITE" id="PS50235">
    <property type="entry name" value="USP_3"/>
    <property type="match status" value="1"/>
</dbReference>
<accession>A0A3P7PWK7</accession>
<dbReference type="EC" id="3.4.19.12" evidence="2"/>
<gene>
    <name evidence="8" type="ORF">DILT_LOCUS14215</name>
</gene>
<evidence type="ECO:0000256" key="5">
    <source>
        <dbReference type="ARBA" id="ARBA00022801"/>
    </source>
</evidence>
<dbReference type="PANTHER" id="PTHR43982">
    <property type="entry name" value="UBIQUITIN CARBOXYL-TERMINAL HYDROLASE"/>
    <property type="match status" value="1"/>
</dbReference>
<dbReference type="GO" id="GO:0016579">
    <property type="term" value="P:protein deubiquitination"/>
    <property type="evidence" value="ECO:0007669"/>
    <property type="project" value="InterPro"/>
</dbReference>
<evidence type="ECO:0000313" key="9">
    <source>
        <dbReference type="Proteomes" id="UP000281553"/>
    </source>
</evidence>
<dbReference type="Gene3D" id="3.90.70.10">
    <property type="entry name" value="Cysteine proteinases"/>
    <property type="match status" value="1"/>
</dbReference>
<dbReference type="GO" id="GO:0004843">
    <property type="term" value="F:cysteine-type deubiquitinase activity"/>
    <property type="evidence" value="ECO:0007669"/>
    <property type="project" value="UniProtKB-EC"/>
</dbReference>
<dbReference type="SUPFAM" id="SSF54236">
    <property type="entry name" value="Ubiquitin-like"/>
    <property type="match status" value="1"/>
</dbReference>
<dbReference type="GO" id="GO:0070628">
    <property type="term" value="F:proteasome binding"/>
    <property type="evidence" value="ECO:0007669"/>
    <property type="project" value="TreeGrafter"/>
</dbReference>
<dbReference type="AlphaFoldDB" id="A0A3P7PWK7"/>
<evidence type="ECO:0000256" key="3">
    <source>
        <dbReference type="ARBA" id="ARBA00022670"/>
    </source>
</evidence>